<accession>A0A6N2TFJ2</accession>
<feature type="transmembrane region" description="Helical" evidence="1">
    <location>
        <begin position="132"/>
        <end position="154"/>
    </location>
</feature>
<feature type="transmembrane region" description="Helical" evidence="1">
    <location>
        <begin position="35"/>
        <end position="54"/>
    </location>
</feature>
<keyword evidence="1" id="KW-0472">Membrane</keyword>
<evidence type="ECO:0000313" key="2">
    <source>
        <dbReference type="EMBL" id="VYT04450.1"/>
    </source>
</evidence>
<dbReference type="PANTHER" id="PTHR35804:SF1">
    <property type="entry name" value="LYSINE EXPORTER LYSO"/>
    <property type="match status" value="1"/>
</dbReference>
<organism evidence="2">
    <name type="scientific">[Clostridium] nexile</name>
    <dbReference type="NCBI Taxonomy" id="29361"/>
    <lineage>
        <taxon>Bacteria</taxon>
        <taxon>Bacillati</taxon>
        <taxon>Bacillota</taxon>
        <taxon>Clostridia</taxon>
        <taxon>Lachnospirales</taxon>
        <taxon>Lachnospiraceae</taxon>
        <taxon>Tyzzerella</taxon>
    </lineage>
</organism>
<keyword evidence="1" id="KW-1133">Transmembrane helix</keyword>
<protein>
    <recommendedName>
        <fullName evidence="3">Lysine exporter LysO family protein</fullName>
    </recommendedName>
</protein>
<reference evidence="2" key="1">
    <citation type="submission" date="2019-11" db="EMBL/GenBank/DDBJ databases">
        <authorList>
            <person name="Feng L."/>
        </authorList>
    </citation>
    <scope>NUCLEOTIDE SEQUENCE</scope>
    <source>
        <strain evidence="2">CnexileLFYP112</strain>
    </source>
</reference>
<dbReference type="GO" id="GO:0015661">
    <property type="term" value="F:L-lysine efflux transmembrane transporter activity"/>
    <property type="evidence" value="ECO:0007669"/>
    <property type="project" value="InterPro"/>
</dbReference>
<dbReference type="EMBL" id="CACRTG010000012">
    <property type="protein sequence ID" value="VYT04450.1"/>
    <property type="molecule type" value="Genomic_DNA"/>
</dbReference>
<dbReference type="AlphaFoldDB" id="A0A6N2TFJ2"/>
<name>A0A6N2TFJ2_9FIRM</name>
<sequence length="200" mass="21177">MMVVIAVCCLAAGVLLGNGILPKDIIDFLTGHSEHVLYVLMFSVGISVGANKGVFQKLREHHVKILLIPIGVILGSIFGGVVCSLFLGESLRDSLMIVSGLGWYSLSGVLVTELAGAKIGTIAFLCNLLREIFSFMIIPVVVKYFNGYAAIAPAAATSEDTTLPMLMKYTSGEVVMMAVLNGIICSAAVPVLIKLFNGIL</sequence>
<dbReference type="Pfam" id="PF03956">
    <property type="entry name" value="Lys_export"/>
    <property type="match status" value="1"/>
</dbReference>
<keyword evidence="1" id="KW-0812">Transmembrane</keyword>
<gene>
    <name evidence="2" type="ORF">CNLFYP112_00343</name>
</gene>
<dbReference type="InterPro" id="IPR005642">
    <property type="entry name" value="LysO"/>
</dbReference>
<dbReference type="PANTHER" id="PTHR35804">
    <property type="entry name" value="LYSINE EXPORTER LYSO"/>
    <property type="match status" value="1"/>
</dbReference>
<feature type="transmembrane region" description="Helical" evidence="1">
    <location>
        <begin position="174"/>
        <end position="196"/>
    </location>
</feature>
<evidence type="ECO:0008006" key="3">
    <source>
        <dbReference type="Google" id="ProtNLM"/>
    </source>
</evidence>
<evidence type="ECO:0000256" key="1">
    <source>
        <dbReference type="SAM" id="Phobius"/>
    </source>
</evidence>
<dbReference type="GO" id="GO:0005886">
    <property type="term" value="C:plasma membrane"/>
    <property type="evidence" value="ECO:0007669"/>
    <property type="project" value="TreeGrafter"/>
</dbReference>
<proteinExistence type="predicted"/>
<feature type="transmembrane region" description="Helical" evidence="1">
    <location>
        <begin position="66"/>
        <end position="87"/>
    </location>
</feature>
<feature type="transmembrane region" description="Helical" evidence="1">
    <location>
        <begin position="102"/>
        <end position="125"/>
    </location>
</feature>